<dbReference type="PANTHER" id="PTHR28495">
    <property type="entry name" value="HYPOTHETICAL PROTEIN LOC100359752"/>
    <property type="match status" value="1"/>
</dbReference>
<evidence type="ECO:0000259" key="2">
    <source>
        <dbReference type="Pfam" id="PF15813"/>
    </source>
</evidence>
<dbReference type="PANTHER" id="PTHR28495:SF1">
    <property type="entry name" value="GENE, 17266-RELATED"/>
    <property type="match status" value="1"/>
</dbReference>
<feature type="region of interest" description="Disordered" evidence="1">
    <location>
        <begin position="452"/>
        <end position="473"/>
    </location>
</feature>
<evidence type="ECO:0000256" key="1">
    <source>
        <dbReference type="SAM" id="MobiDB-lite"/>
    </source>
</evidence>
<dbReference type="RefSeq" id="XP_067148465.1">
    <property type="nucleotide sequence ID" value="XM_067292364.1"/>
</dbReference>
<feature type="region of interest" description="Disordered" evidence="1">
    <location>
        <begin position="716"/>
        <end position="745"/>
    </location>
</feature>
<feature type="compositionally biased region" description="Basic residues" evidence="1">
    <location>
        <begin position="734"/>
        <end position="745"/>
    </location>
</feature>
<feature type="compositionally biased region" description="Polar residues" evidence="1">
    <location>
        <begin position="558"/>
        <end position="567"/>
    </location>
</feature>
<feature type="region of interest" description="Disordered" evidence="1">
    <location>
        <begin position="379"/>
        <end position="430"/>
    </location>
</feature>
<reference evidence="4" key="2">
    <citation type="submission" date="2025-08" db="UniProtKB">
        <authorList>
            <consortium name="RefSeq"/>
        </authorList>
    </citation>
    <scope>IDENTIFICATION</scope>
    <source>
        <tissue evidence="4">Blood</tissue>
    </source>
</reference>
<feature type="region of interest" description="Disordered" evidence="1">
    <location>
        <begin position="530"/>
        <end position="567"/>
    </location>
</feature>
<feature type="compositionally biased region" description="Polar residues" evidence="1">
    <location>
        <begin position="396"/>
        <end position="406"/>
    </location>
</feature>
<evidence type="ECO:0000313" key="3">
    <source>
        <dbReference type="Proteomes" id="UP001652627"/>
    </source>
</evidence>
<evidence type="ECO:0000313" key="4">
    <source>
        <dbReference type="RefSeq" id="XP_067148465.1"/>
    </source>
</evidence>
<dbReference type="Pfam" id="PF15813">
    <property type="entry name" value="DUF4708"/>
    <property type="match status" value="1"/>
</dbReference>
<gene>
    <name evidence="4" type="primary">C2H18orf63</name>
</gene>
<dbReference type="Proteomes" id="UP001652627">
    <property type="component" value="Chromosome 2"/>
</dbReference>
<dbReference type="InterPro" id="IPR031643">
    <property type="entry name" value="DUF4708"/>
</dbReference>
<dbReference type="GeneID" id="106482739"/>
<feature type="compositionally biased region" description="Basic and acidic residues" evidence="1">
    <location>
        <begin position="456"/>
        <end position="467"/>
    </location>
</feature>
<reference evidence="3" key="1">
    <citation type="submission" date="2025-05" db="UniProtKB">
        <authorList>
            <consortium name="RefSeq"/>
        </authorList>
    </citation>
    <scope>NUCLEOTIDE SEQUENCE [LARGE SCALE GENOMIC DNA]</scope>
</reference>
<organism evidence="3 4">
    <name type="scientific">Apteryx mantelli</name>
    <name type="common">North Island brown kiwi</name>
    <dbReference type="NCBI Taxonomy" id="2696672"/>
    <lineage>
        <taxon>Eukaryota</taxon>
        <taxon>Metazoa</taxon>
        <taxon>Chordata</taxon>
        <taxon>Craniata</taxon>
        <taxon>Vertebrata</taxon>
        <taxon>Euteleostomi</taxon>
        <taxon>Archelosauria</taxon>
        <taxon>Archosauria</taxon>
        <taxon>Dinosauria</taxon>
        <taxon>Saurischia</taxon>
        <taxon>Theropoda</taxon>
        <taxon>Coelurosauria</taxon>
        <taxon>Aves</taxon>
        <taxon>Palaeognathae</taxon>
        <taxon>Apterygiformes</taxon>
        <taxon>Apterygidae</taxon>
        <taxon>Apteryx</taxon>
    </lineage>
</organism>
<feature type="compositionally biased region" description="Low complexity" evidence="1">
    <location>
        <begin position="384"/>
        <end position="395"/>
    </location>
</feature>
<accession>A0ABM4E6Z5</accession>
<proteinExistence type="predicted"/>
<protein>
    <submittedName>
        <fullName evidence="4">Uncharacterized protein C18orf63 homolog</fullName>
    </submittedName>
</protein>
<keyword evidence="3" id="KW-1185">Reference proteome</keyword>
<feature type="domain" description="DUF4708" evidence="2">
    <location>
        <begin position="7"/>
        <end position="283"/>
    </location>
</feature>
<sequence>MNDTRHQSLFFVSLPELQKLCAITVTLSSQLPEIEIRNTQIKICRQLLFMQQDILSAPVIGTLNQISVVMAIAFYKTGICQAYIEKQGATLETPQRVSPAILQTCLSYTLIARLAPRWNKAGHLLVQGKDFLSHSGRQNAVVIDLNVSETQLCISVEACSVHLPLPELGEFDISGNILKIFDNNENTIIHRHSILSNWCYVLPSMKMGQIISISHIIPPESPFHSYKDFQMHWKNLYGYILPENSEETKTYCSVYFKPIGERLFTYPLYPLSCIRSQPVQYFPRVNLESVLNSFLSDVKSNLSYLCGFPVKLTSKALYATQELSRALEIKSKPMKLAGEVVCAASLIQAPPRKETLPRISSSCSMENSHWMEHLINEPKTHTFSSSSKGTGKVSTEAAQKSVNNRQIPGVSDLPVHSPKSLGRPQSSAFDSQRKNVNKIIPIFKGKLMQMNGKNTRQTDGKKRENPGRHSPIKIMDASSSMLTVCKSSITQVYKPVQNVPVKNHTHNSVLQIITEKTYVKHGISVFQWKTESGGQRTKSDYSDNSASGENSSEDNRSKTNSPSLPKNARSVLQKSNINVSLNTCAALTSSMRRGKKFTSQNTTQVLEKQHKSKKVQLQICKLDNEMTNSGLSQQQIKRSNEGAGLNIHKSILHDIMCIDKNEEHQESCHSKDCITKTTSCHSKVSSEQIFKGNEHLTCETLTSKLTYSVKDSNMEASVKKDCVRRRQKEEGSSKLKKAKRSKPSI</sequence>
<feature type="compositionally biased region" description="Polar residues" evidence="1">
    <location>
        <begin position="530"/>
        <end position="550"/>
    </location>
</feature>
<name>A0ABM4E6Z5_9AVES</name>